<dbReference type="Pfam" id="PF00149">
    <property type="entry name" value="Metallophos"/>
    <property type="match status" value="1"/>
</dbReference>
<dbReference type="GO" id="GO:0006506">
    <property type="term" value="P:GPI anchor biosynthetic process"/>
    <property type="evidence" value="ECO:0007669"/>
    <property type="project" value="InterPro"/>
</dbReference>
<reference evidence="12" key="1">
    <citation type="submission" date="2022-11" db="EMBL/GenBank/DDBJ databases">
        <authorList>
            <person name="Kikuchi T."/>
        </authorList>
    </citation>
    <scope>NUCLEOTIDE SEQUENCE</scope>
    <source>
        <strain evidence="12">PS1010</strain>
    </source>
</reference>
<evidence type="ECO:0000313" key="13">
    <source>
        <dbReference type="Proteomes" id="UP001152747"/>
    </source>
</evidence>
<dbReference type="GO" id="GO:0016020">
    <property type="term" value="C:membrane"/>
    <property type="evidence" value="ECO:0007669"/>
    <property type="project" value="UniProtKB-SubCell"/>
</dbReference>
<keyword evidence="7 10" id="KW-1133">Transmembrane helix</keyword>
<evidence type="ECO:0000256" key="8">
    <source>
        <dbReference type="ARBA" id="ARBA00023136"/>
    </source>
</evidence>
<dbReference type="OrthoDB" id="9984693at2759"/>
<evidence type="ECO:0000256" key="3">
    <source>
        <dbReference type="ARBA" id="ARBA00008895"/>
    </source>
</evidence>
<dbReference type="InterPro" id="IPR004843">
    <property type="entry name" value="Calcineurin-like_PHP"/>
</dbReference>
<evidence type="ECO:0000256" key="10">
    <source>
        <dbReference type="SAM" id="Phobius"/>
    </source>
</evidence>
<evidence type="ECO:0000256" key="6">
    <source>
        <dbReference type="ARBA" id="ARBA00022801"/>
    </source>
</evidence>
<dbReference type="SUPFAM" id="SSF56300">
    <property type="entry name" value="Metallo-dependent phosphatases"/>
    <property type="match status" value="1"/>
</dbReference>
<dbReference type="InterPro" id="IPR029052">
    <property type="entry name" value="Metallo-depent_PP-like"/>
</dbReference>
<keyword evidence="13" id="KW-1185">Reference proteome</keyword>
<keyword evidence="6" id="KW-0378">Hydrolase</keyword>
<evidence type="ECO:0000259" key="11">
    <source>
        <dbReference type="Pfam" id="PF00149"/>
    </source>
</evidence>
<evidence type="ECO:0000256" key="2">
    <source>
        <dbReference type="ARBA" id="ARBA00004141"/>
    </source>
</evidence>
<comment type="cofactor">
    <cofactor evidence="1">
        <name>Mn(2+)</name>
        <dbReference type="ChEBI" id="CHEBI:29035"/>
    </cofactor>
</comment>
<proteinExistence type="inferred from homology"/>
<keyword evidence="9" id="KW-0464">Manganese</keyword>
<evidence type="ECO:0000256" key="4">
    <source>
        <dbReference type="ARBA" id="ARBA00022692"/>
    </source>
</evidence>
<dbReference type="InterPro" id="IPR033308">
    <property type="entry name" value="PGAP5/Cdc1/Ted1"/>
</dbReference>
<name>A0A9P1I5I0_9PELO</name>
<feature type="transmembrane region" description="Helical" evidence="10">
    <location>
        <begin position="332"/>
        <end position="353"/>
    </location>
</feature>
<dbReference type="Gene3D" id="3.60.21.10">
    <property type="match status" value="1"/>
</dbReference>
<dbReference type="Proteomes" id="UP001152747">
    <property type="component" value="Unassembled WGS sequence"/>
</dbReference>
<dbReference type="EMBL" id="CANHGI010000001">
    <property type="protein sequence ID" value="CAI5439062.1"/>
    <property type="molecule type" value="Genomic_DNA"/>
</dbReference>
<protein>
    <recommendedName>
        <fullName evidence="11">Calcineurin-like phosphoesterase domain-containing protein</fullName>
    </recommendedName>
</protein>
<evidence type="ECO:0000256" key="7">
    <source>
        <dbReference type="ARBA" id="ARBA00022989"/>
    </source>
</evidence>
<evidence type="ECO:0000256" key="9">
    <source>
        <dbReference type="ARBA" id="ARBA00023211"/>
    </source>
</evidence>
<dbReference type="GO" id="GO:0016787">
    <property type="term" value="F:hydrolase activity"/>
    <property type="evidence" value="ECO:0007669"/>
    <property type="project" value="UniProtKB-KW"/>
</dbReference>
<dbReference type="PANTHER" id="PTHR13315:SF0">
    <property type="entry name" value="METALLOPHOSPHOESTERASE 1"/>
    <property type="match status" value="1"/>
</dbReference>
<gene>
    <name evidence="12" type="ORF">CAMP_LOCUS1699</name>
</gene>
<comment type="similarity">
    <text evidence="3">Belongs to the metallophosphoesterase superfamily. MPPE1 family.</text>
</comment>
<feature type="transmembrane region" description="Helical" evidence="10">
    <location>
        <begin position="7"/>
        <end position="29"/>
    </location>
</feature>
<accession>A0A9P1I5I0</accession>
<evidence type="ECO:0000313" key="12">
    <source>
        <dbReference type="EMBL" id="CAI5439062.1"/>
    </source>
</evidence>
<dbReference type="GO" id="GO:0046872">
    <property type="term" value="F:metal ion binding"/>
    <property type="evidence" value="ECO:0007669"/>
    <property type="project" value="UniProtKB-KW"/>
</dbReference>
<dbReference type="AlphaFoldDB" id="A0A9P1I5I0"/>
<keyword evidence="5" id="KW-0479">Metal-binding</keyword>
<keyword evidence="8 10" id="KW-0472">Membrane</keyword>
<evidence type="ECO:0000256" key="5">
    <source>
        <dbReference type="ARBA" id="ARBA00022723"/>
    </source>
</evidence>
<dbReference type="PANTHER" id="PTHR13315">
    <property type="entry name" value="METALLO PHOSPHOESTERASE RELATED"/>
    <property type="match status" value="1"/>
</dbReference>
<comment type="caution">
    <text evidence="12">The sequence shown here is derived from an EMBL/GenBank/DDBJ whole genome shotgun (WGS) entry which is preliminary data.</text>
</comment>
<organism evidence="12 13">
    <name type="scientific">Caenorhabditis angaria</name>
    <dbReference type="NCBI Taxonomy" id="860376"/>
    <lineage>
        <taxon>Eukaryota</taxon>
        <taxon>Metazoa</taxon>
        <taxon>Ecdysozoa</taxon>
        <taxon>Nematoda</taxon>
        <taxon>Chromadorea</taxon>
        <taxon>Rhabditida</taxon>
        <taxon>Rhabditina</taxon>
        <taxon>Rhabditomorpha</taxon>
        <taxon>Rhabditoidea</taxon>
        <taxon>Rhabditidae</taxon>
        <taxon>Peloderinae</taxon>
        <taxon>Caenorhabditis</taxon>
    </lineage>
</organism>
<comment type="subcellular location">
    <subcellularLocation>
        <location evidence="2">Membrane</location>
        <topology evidence="2">Multi-pass membrane protein</topology>
    </subcellularLocation>
</comment>
<evidence type="ECO:0000256" key="1">
    <source>
        <dbReference type="ARBA" id="ARBA00001936"/>
    </source>
</evidence>
<keyword evidence="4 10" id="KW-0812">Transmembrane</keyword>
<feature type="domain" description="Calcineurin-like phosphoesterase" evidence="11">
    <location>
        <begin position="49"/>
        <end position="269"/>
    </location>
</feature>
<sequence>MRCNIWPFLYFLLYAFLVFVFNESILFYLTIWKCEWPCGEKGCDSKDLKVFMISDTHLLGERLGHWLDKLKREWQMKQSFRHAVSIHKPDVVFFLGDLLDEGKWSNSQKFSEYANQFKNMFGDVNRAGEKPEIIVLSGNHDLGFHDYINPEIVDSFRREFKRSLIDEVYIKNHRFVLITSMALEGDGCRLCHEAEMRLKELRNEKAPIVLQHYPLYRKSDGECEKLDYLHEIDEEEIYRERWDTISKESTEKLIDWLNPRAVFDGHSHKMCKKRWTSKSPQDSSSKDYDFYEYTVNSFSWRNGDKPALLMVVINEENILVNSCRLPSEFVQFVIYFISGAIACIFLILSWCNCNLWPLRPTRKNSLPWCNNTGIKNE</sequence>